<accession>A0ABQ8J8B9</accession>
<dbReference type="Proteomes" id="UP000887458">
    <property type="component" value="Unassembled WGS sequence"/>
</dbReference>
<name>A0ABQ8J8B9_DERPT</name>
<keyword evidence="2" id="KW-1185">Reference proteome</keyword>
<comment type="caution">
    <text evidence="1">The sequence shown here is derived from an EMBL/GenBank/DDBJ whole genome shotgun (WGS) entry which is preliminary data.</text>
</comment>
<organism evidence="1 2">
    <name type="scientific">Dermatophagoides pteronyssinus</name>
    <name type="common">European house dust mite</name>
    <dbReference type="NCBI Taxonomy" id="6956"/>
    <lineage>
        <taxon>Eukaryota</taxon>
        <taxon>Metazoa</taxon>
        <taxon>Ecdysozoa</taxon>
        <taxon>Arthropoda</taxon>
        <taxon>Chelicerata</taxon>
        <taxon>Arachnida</taxon>
        <taxon>Acari</taxon>
        <taxon>Acariformes</taxon>
        <taxon>Sarcoptiformes</taxon>
        <taxon>Astigmata</taxon>
        <taxon>Psoroptidia</taxon>
        <taxon>Analgoidea</taxon>
        <taxon>Pyroglyphidae</taxon>
        <taxon>Dermatophagoidinae</taxon>
        <taxon>Dermatophagoides</taxon>
    </lineage>
</organism>
<protein>
    <submittedName>
        <fullName evidence="1">Uncharacterized protein</fullName>
    </submittedName>
</protein>
<reference evidence="1 2" key="2">
    <citation type="journal article" date="2022" name="Mol. Biol. Evol.">
        <title>Comparative Genomics Reveals Insights into the Divergent Evolution of Astigmatic Mites and Household Pest Adaptations.</title>
        <authorList>
            <person name="Xiong Q."/>
            <person name="Wan A.T."/>
            <person name="Liu X."/>
            <person name="Fung C.S."/>
            <person name="Xiao X."/>
            <person name="Malainual N."/>
            <person name="Hou J."/>
            <person name="Wang L."/>
            <person name="Wang M."/>
            <person name="Yang K.Y."/>
            <person name="Cui Y."/>
            <person name="Leung E.L."/>
            <person name="Nong W."/>
            <person name="Shin S.K."/>
            <person name="Au S.W."/>
            <person name="Jeong K.Y."/>
            <person name="Chew F.T."/>
            <person name="Hui J.H."/>
            <person name="Leung T.F."/>
            <person name="Tungtrongchitr A."/>
            <person name="Zhong N."/>
            <person name="Liu Z."/>
            <person name="Tsui S.K."/>
        </authorList>
    </citation>
    <scope>NUCLEOTIDE SEQUENCE [LARGE SCALE GENOMIC DNA]</scope>
    <source>
        <strain evidence="1">Derp</strain>
    </source>
</reference>
<sequence length="73" mass="8661">MACIYYGVYVRNDNEIRGEVKFSLRQVKDLFVVARMQKDFFGNQEFRSITNGSLEILQSEKNHDQAFIDENFF</sequence>
<dbReference type="EMBL" id="NJHN03000062">
    <property type="protein sequence ID" value="KAH9418601.1"/>
    <property type="molecule type" value="Genomic_DNA"/>
</dbReference>
<evidence type="ECO:0000313" key="2">
    <source>
        <dbReference type="Proteomes" id="UP000887458"/>
    </source>
</evidence>
<proteinExistence type="predicted"/>
<reference evidence="1 2" key="1">
    <citation type="journal article" date="2018" name="J. Allergy Clin. Immunol.">
        <title>High-quality assembly of Dermatophagoides pteronyssinus genome and transcriptome reveals a wide range of novel allergens.</title>
        <authorList>
            <person name="Liu X.Y."/>
            <person name="Yang K.Y."/>
            <person name="Wang M.Q."/>
            <person name="Kwok J.S."/>
            <person name="Zeng X."/>
            <person name="Yang Z."/>
            <person name="Xiao X.J."/>
            <person name="Lau C.P."/>
            <person name="Li Y."/>
            <person name="Huang Z.M."/>
            <person name="Ba J.G."/>
            <person name="Yim A.K."/>
            <person name="Ouyang C.Y."/>
            <person name="Ngai S.M."/>
            <person name="Chan T.F."/>
            <person name="Leung E.L."/>
            <person name="Liu L."/>
            <person name="Liu Z.G."/>
            <person name="Tsui S.K."/>
        </authorList>
    </citation>
    <scope>NUCLEOTIDE SEQUENCE [LARGE SCALE GENOMIC DNA]</scope>
    <source>
        <strain evidence="1">Derp</strain>
    </source>
</reference>
<gene>
    <name evidence="1" type="ORF">DERP_003926</name>
</gene>
<evidence type="ECO:0000313" key="1">
    <source>
        <dbReference type="EMBL" id="KAH9418601.1"/>
    </source>
</evidence>